<dbReference type="GO" id="GO:0003993">
    <property type="term" value="F:acid phosphatase activity"/>
    <property type="evidence" value="ECO:0007669"/>
    <property type="project" value="TreeGrafter"/>
</dbReference>
<dbReference type="PANTHER" id="PTHR17901">
    <property type="entry name" value="MAGNESIUM-DEPENDENT PHOSPHATASE 1 MDP1"/>
    <property type="match status" value="1"/>
</dbReference>
<evidence type="ECO:0000313" key="1">
    <source>
        <dbReference type="Ensembl" id="ENSSRHP00000016035.1"/>
    </source>
</evidence>
<dbReference type="AlphaFoldDB" id="A0A673GRM6"/>
<organism evidence="1 2">
    <name type="scientific">Sinocyclocheilus rhinocerous</name>
    <dbReference type="NCBI Taxonomy" id="307959"/>
    <lineage>
        <taxon>Eukaryota</taxon>
        <taxon>Metazoa</taxon>
        <taxon>Chordata</taxon>
        <taxon>Craniata</taxon>
        <taxon>Vertebrata</taxon>
        <taxon>Euteleostomi</taxon>
        <taxon>Actinopterygii</taxon>
        <taxon>Neopterygii</taxon>
        <taxon>Teleostei</taxon>
        <taxon>Ostariophysi</taxon>
        <taxon>Cypriniformes</taxon>
        <taxon>Cyprinidae</taxon>
        <taxon>Cyprininae</taxon>
        <taxon>Sinocyclocheilus</taxon>
    </lineage>
</organism>
<dbReference type="PANTHER" id="PTHR17901:SF14">
    <property type="entry name" value="MAGNESIUM-DEPENDENT PHOSPHATASE 1"/>
    <property type="match status" value="1"/>
</dbReference>
<evidence type="ECO:0000313" key="2">
    <source>
        <dbReference type="Proteomes" id="UP000472270"/>
    </source>
</evidence>
<dbReference type="Gene3D" id="3.40.50.1000">
    <property type="entry name" value="HAD superfamily/HAD-like"/>
    <property type="match status" value="1"/>
</dbReference>
<dbReference type="InterPro" id="IPR023214">
    <property type="entry name" value="HAD_sf"/>
</dbReference>
<dbReference type="Pfam" id="PF12689">
    <property type="entry name" value="Acid_PPase"/>
    <property type="match status" value="1"/>
</dbReference>
<sequence length="148" mass="16780">MMSGNSGCNLLFNSVPEHYNPNLLLCAVRFTEDSFHNMREYRAKKSFVERRSKGRGSTETPSKLFVNHNALGQLTNHNTFCFSEGGPSSKPELIELKADSCVQFSDMMFFDDEDRNIVEVCRLGVHCVVVHNAITWALVKKALEQFSK</sequence>
<accession>A0A673GRM6</accession>
<proteinExistence type="predicted"/>
<reference evidence="1" key="2">
    <citation type="submission" date="2025-09" db="UniProtKB">
        <authorList>
            <consortium name="Ensembl"/>
        </authorList>
    </citation>
    <scope>IDENTIFICATION</scope>
</reference>
<keyword evidence="2" id="KW-1185">Reference proteome</keyword>
<name>A0A673GRM6_9TELE</name>
<protein>
    <submittedName>
        <fullName evidence="1">Uncharacterized protein</fullName>
    </submittedName>
</protein>
<dbReference type="InterPro" id="IPR010036">
    <property type="entry name" value="MDP_1_eu_arc"/>
</dbReference>
<reference evidence="1" key="1">
    <citation type="submission" date="2025-08" db="UniProtKB">
        <authorList>
            <consortium name="Ensembl"/>
        </authorList>
    </citation>
    <scope>IDENTIFICATION</scope>
</reference>
<dbReference type="Ensembl" id="ENSSRHT00000016569.1">
    <property type="protein sequence ID" value="ENSSRHP00000016035.1"/>
    <property type="gene ID" value="ENSSRHG00000008869.1"/>
</dbReference>
<dbReference type="Proteomes" id="UP000472270">
    <property type="component" value="Unassembled WGS sequence"/>
</dbReference>